<evidence type="ECO:0000313" key="4">
    <source>
        <dbReference type="Proteomes" id="UP000218968"/>
    </source>
</evidence>
<sequence>MPGEDPREGESAGSAHRAAGEVPHLDESIRRIRAAATETFSSGLDSGRALRKLVSADFALSRSALGRGLAWSAVGVVFGASAWLLAMGAAIALMQSWGLSWLASISVTALFSLIVTAVAAWRVSVFFDYAGMHATRRQLARLGLFSEASDDDDDTNDKPSAPPKPTPTPGTGQPTQ</sequence>
<feature type="transmembrane region" description="Helical" evidence="2">
    <location>
        <begin position="69"/>
        <end position="93"/>
    </location>
</feature>
<dbReference type="KEGG" id="lum:CNR27_04635"/>
<keyword evidence="2" id="KW-0812">Transmembrane</keyword>
<organism evidence="3 4">
    <name type="scientific">Luteimonas chenhongjianii</name>
    <dbReference type="NCBI Taxonomy" id="2006110"/>
    <lineage>
        <taxon>Bacteria</taxon>
        <taxon>Pseudomonadati</taxon>
        <taxon>Pseudomonadota</taxon>
        <taxon>Gammaproteobacteria</taxon>
        <taxon>Lysobacterales</taxon>
        <taxon>Lysobacteraceae</taxon>
        <taxon>Luteimonas</taxon>
    </lineage>
</organism>
<accession>A0A290XHT7</accession>
<keyword evidence="2" id="KW-1133">Transmembrane helix</keyword>
<proteinExistence type="predicted"/>
<dbReference type="OrthoDB" id="6058188at2"/>
<gene>
    <name evidence="3" type="ORF">CNR27_04635</name>
</gene>
<evidence type="ECO:0000313" key="3">
    <source>
        <dbReference type="EMBL" id="ATD68700.1"/>
    </source>
</evidence>
<feature type="compositionally biased region" description="Basic and acidic residues" evidence="1">
    <location>
        <begin position="1"/>
        <end position="10"/>
    </location>
</feature>
<dbReference type="Proteomes" id="UP000218968">
    <property type="component" value="Chromosome"/>
</dbReference>
<feature type="region of interest" description="Disordered" evidence="1">
    <location>
        <begin position="147"/>
        <end position="176"/>
    </location>
</feature>
<keyword evidence="4" id="KW-1185">Reference proteome</keyword>
<protein>
    <recommendedName>
        <fullName evidence="5">Phage holin family protein</fullName>
    </recommendedName>
</protein>
<reference evidence="4" key="1">
    <citation type="submission" date="2017-09" db="EMBL/GenBank/DDBJ databases">
        <title>Luteimonas liuhanmingii sp.nov., isolated from the intestinal contents of Tibetan Plateau Pika in Yushu, Qinghai Province, China.</title>
        <authorList>
            <person name="Gui Z."/>
        </authorList>
    </citation>
    <scope>NUCLEOTIDE SEQUENCE [LARGE SCALE GENOMIC DNA]</scope>
    <source>
        <strain evidence="4">100111</strain>
    </source>
</reference>
<evidence type="ECO:0000256" key="2">
    <source>
        <dbReference type="SAM" id="Phobius"/>
    </source>
</evidence>
<name>A0A290XHT7_9GAMM</name>
<dbReference type="EMBL" id="CP023406">
    <property type="protein sequence ID" value="ATD68700.1"/>
    <property type="molecule type" value="Genomic_DNA"/>
</dbReference>
<dbReference type="AlphaFoldDB" id="A0A290XHT7"/>
<feature type="region of interest" description="Disordered" evidence="1">
    <location>
        <begin position="1"/>
        <end position="22"/>
    </location>
</feature>
<evidence type="ECO:0008006" key="5">
    <source>
        <dbReference type="Google" id="ProtNLM"/>
    </source>
</evidence>
<evidence type="ECO:0000256" key="1">
    <source>
        <dbReference type="SAM" id="MobiDB-lite"/>
    </source>
</evidence>
<feature type="transmembrane region" description="Helical" evidence="2">
    <location>
        <begin position="99"/>
        <end position="127"/>
    </location>
</feature>
<keyword evidence="2" id="KW-0472">Membrane</keyword>